<evidence type="ECO:0000313" key="3">
    <source>
        <dbReference type="Proteomes" id="UP000192907"/>
    </source>
</evidence>
<dbReference type="InterPro" id="IPR009305">
    <property type="entry name" value="Mpo1-like"/>
</dbReference>
<dbReference type="Pfam" id="PF06127">
    <property type="entry name" value="Mpo1-like"/>
    <property type="match status" value="1"/>
</dbReference>
<reference evidence="3" key="1">
    <citation type="submission" date="2017-04" db="EMBL/GenBank/DDBJ databases">
        <authorList>
            <person name="Varghese N."/>
            <person name="Submissions S."/>
        </authorList>
    </citation>
    <scope>NUCLEOTIDE SEQUENCE [LARGE SCALE GENOMIC DNA]</scope>
    <source>
        <strain evidence="3">RKEM611</strain>
    </source>
</reference>
<dbReference type="Proteomes" id="UP000192907">
    <property type="component" value="Unassembled WGS sequence"/>
</dbReference>
<feature type="transmembrane region" description="Helical" evidence="1">
    <location>
        <begin position="53"/>
        <end position="71"/>
    </location>
</feature>
<evidence type="ECO:0000313" key="2">
    <source>
        <dbReference type="EMBL" id="SMF63146.1"/>
    </source>
</evidence>
<gene>
    <name evidence="2" type="ORF">SAMN06296036_121116</name>
</gene>
<dbReference type="GO" id="GO:0016020">
    <property type="term" value="C:membrane"/>
    <property type="evidence" value="ECO:0007669"/>
    <property type="project" value="GOC"/>
</dbReference>
<dbReference type="EMBL" id="FWZT01000021">
    <property type="protein sequence ID" value="SMF63146.1"/>
    <property type="molecule type" value="Genomic_DNA"/>
</dbReference>
<proteinExistence type="predicted"/>
<keyword evidence="3" id="KW-1185">Reference proteome</keyword>
<dbReference type="AlphaFoldDB" id="A0A1Y6CG58"/>
<evidence type="ECO:0000256" key="1">
    <source>
        <dbReference type="SAM" id="Phobius"/>
    </source>
</evidence>
<keyword evidence="1" id="KW-0472">Membrane</keyword>
<dbReference type="RefSeq" id="WP_200820776.1">
    <property type="nucleotide sequence ID" value="NZ_FWZT01000021.1"/>
</dbReference>
<dbReference type="PANTHER" id="PTHR28026">
    <property type="entry name" value="DUF962 DOMAIN PROTEIN (AFU_ORTHOLOGUE AFUA_8G05310)"/>
    <property type="match status" value="1"/>
</dbReference>
<organism evidence="2 3">
    <name type="scientific">Pseudobacteriovorax antillogorgiicola</name>
    <dbReference type="NCBI Taxonomy" id="1513793"/>
    <lineage>
        <taxon>Bacteria</taxon>
        <taxon>Pseudomonadati</taxon>
        <taxon>Bdellovibrionota</taxon>
        <taxon>Oligoflexia</taxon>
        <taxon>Oligoflexales</taxon>
        <taxon>Pseudobacteriovoracaceae</taxon>
        <taxon>Pseudobacteriovorax</taxon>
    </lineage>
</organism>
<keyword evidence="1" id="KW-1133">Transmembrane helix</keyword>
<dbReference type="PANTHER" id="PTHR28026:SF9">
    <property type="entry name" value="2-HYDROXY-PALMITIC ACID DIOXYGENASE MPO1"/>
    <property type="match status" value="1"/>
</dbReference>
<accession>A0A1Y6CG58</accession>
<name>A0A1Y6CG58_9BACT</name>
<keyword evidence="1" id="KW-0812">Transmembrane</keyword>
<protein>
    <recommendedName>
        <fullName evidence="4">Permease</fullName>
    </recommendedName>
</protein>
<dbReference type="GO" id="GO:0046521">
    <property type="term" value="P:sphingoid catabolic process"/>
    <property type="evidence" value="ECO:0007669"/>
    <property type="project" value="TreeGrafter"/>
</dbReference>
<sequence length="103" mass="12092">MEDHRRLDDEGKKMSFIEEYKKSHTHPINHATHAIGIPMIVVSLPLFFYNWQLAIALFVVGWVFQFIGHYFEGQPPAFFKNPAFLIVGPIWWLRKILGLEKPK</sequence>
<evidence type="ECO:0008006" key="4">
    <source>
        <dbReference type="Google" id="ProtNLM"/>
    </source>
</evidence>
<dbReference type="STRING" id="1513793.SAMN06296036_121116"/>